<name>A0AAD8HKT5_9APIA</name>
<organism evidence="2 3">
    <name type="scientific">Heracleum sosnowskyi</name>
    <dbReference type="NCBI Taxonomy" id="360622"/>
    <lineage>
        <taxon>Eukaryota</taxon>
        <taxon>Viridiplantae</taxon>
        <taxon>Streptophyta</taxon>
        <taxon>Embryophyta</taxon>
        <taxon>Tracheophyta</taxon>
        <taxon>Spermatophyta</taxon>
        <taxon>Magnoliopsida</taxon>
        <taxon>eudicotyledons</taxon>
        <taxon>Gunneridae</taxon>
        <taxon>Pentapetalae</taxon>
        <taxon>asterids</taxon>
        <taxon>campanulids</taxon>
        <taxon>Apiales</taxon>
        <taxon>Apiaceae</taxon>
        <taxon>Apioideae</taxon>
        <taxon>apioid superclade</taxon>
        <taxon>Tordylieae</taxon>
        <taxon>Tordyliinae</taxon>
        <taxon>Heracleum</taxon>
    </lineage>
</organism>
<dbReference type="Proteomes" id="UP001237642">
    <property type="component" value="Unassembled WGS sequence"/>
</dbReference>
<dbReference type="AlphaFoldDB" id="A0AAD8HKT5"/>
<evidence type="ECO:0000259" key="1">
    <source>
        <dbReference type="Pfam" id="PF24118"/>
    </source>
</evidence>
<reference evidence="2" key="2">
    <citation type="submission" date="2023-05" db="EMBL/GenBank/DDBJ databases">
        <authorList>
            <person name="Schelkunov M.I."/>
        </authorList>
    </citation>
    <scope>NUCLEOTIDE SEQUENCE</scope>
    <source>
        <strain evidence="2">Hsosn_3</strain>
        <tissue evidence="2">Leaf</tissue>
    </source>
</reference>
<protein>
    <submittedName>
        <fullName evidence="2">UDP-4-amino-4, 6-dideoxy-N-acetyl-beta-L-altrosamine transaminase</fullName>
    </submittedName>
</protein>
<dbReference type="EMBL" id="JAUIZM010000008">
    <property type="protein sequence ID" value="KAK1368991.1"/>
    <property type="molecule type" value="Genomic_DNA"/>
</dbReference>
<comment type="caution">
    <text evidence="2">The sequence shown here is derived from an EMBL/GenBank/DDBJ whole genome shotgun (WGS) entry which is preliminary data.</text>
</comment>
<dbReference type="Pfam" id="PF24118">
    <property type="entry name" value="DUF7392"/>
    <property type="match status" value="1"/>
</dbReference>
<reference evidence="2" key="1">
    <citation type="submission" date="2023-02" db="EMBL/GenBank/DDBJ databases">
        <title>Genome of toxic invasive species Heracleum sosnowskyi carries increased number of genes despite the absence of recent whole-genome duplications.</title>
        <authorList>
            <person name="Schelkunov M."/>
            <person name="Shtratnikova V."/>
            <person name="Makarenko M."/>
            <person name="Klepikova A."/>
            <person name="Omelchenko D."/>
            <person name="Novikova G."/>
            <person name="Obukhova E."/>
            <person name="Bogdanov V."/>
            <person name="Penin A."/>
            <person name="Logacheva M."/>
        </authorList>
    </citation>
    <scope>NUCLEOTIDE SEQUENCE</scope>
    <source>
        <strain evidence="2">Hsosn_3</strain>
        <tissue evidence="2">Leaf</tissue>
    </source>
</reference>
<accession>A0AAD8HKT5</accession>
<evidence type="ECO:0000313" key="3">
    <source>
        <dbReference type="Proteomes" id="UP001237642"/>
    </source>
</evidence>
<dbReference type="PANTHER" id="PTHR38226">
    <property type="entry name" value="(WILD MALAYSIAN BANANA) HYPOTHETICAL PROTEIN"/>
    <property type="match status" value="1"/>
</dbReference>
<dbReference type="InterPro" id="IPR055816">
    <property type="entry name" value="DUF7392"/>
</dbReference>
<sequence>MACYMPFTSKNLDVNILVLKPKVVVVDELVDALKHFSSWSETFGCVHSSVLQSIHGNMILWYGAWMKRSDEDKKSLTSAIMSMLTNISSMAILMDYNFFEAYAGESKTGSPAAKFFTGDTVSFSVIAHSGDDKTSELDLSYAILATFKSSFLAMDGVTSGVCLKKYRHKNNKNAVADEFILNFFVWKSLQSCYSYILKSDLKDVIVPYLKGLSLDLKYDIFRVIYVSGDDVLSFQYSPSPPHQMLQTNKGKNIRGHEMI</sequence>
<feature type="domain" description="DUF7392" evidence="1">
    <location>
        <begin position="97"/>
        <end position="221"/>
    </location>
</feature>
<proteinExistence type="predicted"/>
<dbReference type="PANTHER" id="PTHR38226:SF3">
    <property type="entry name" value="(WILD MALAYSIAN BANANA) HYPOTHETICAL PROTEIN"/>
    <property type="match status" value="1"/>
</dbReference>
<gene>
    <name evidence="2" type="ORF">POM88_035083</name>
</gene>
<keyword evidence="3" id="KW-1185">Reference proteome</keyword>
<evidence type="ECO:0000313" key="2">
    <source>
        <dbReference type="EMBL" id="KAK1368991.1"/>
    </source>
</evidence>